<dbReference type="RefSeq" id="WP_198719189.1">
    <property type="nucleotide sequence ID" value="NZ_JAEIKU010000016.1"/>
</dbReference>
<dbReference type="EMBL" id="JAEILG010000013">
    <property type="protein sequence ID" value="MBI6564005.1"/>
    <property type="molecule type" value="Genomic_DNA"/>
</dbReference>
<organism evidence="1 2">
    <name type="scientific">Pseudomonas synxantha</name>
    <dbReference type="NCBI Taxonomy" id="47883"/>
    <lineage>
        <taxon>Bacteria</taxon>
        <taxon>Pseudomonadati</taxon>
        <taxon>Pseudomonadota</taxon>
        <taxon>Gammaproteobacteria</taxon>
        <taxon>Pseudomonadales</taxon>
        <taxon>Pseudomonadaceae</taxon>
        <taxon>Pseudomonas</taxon>
    </lineage>
</organism>
<name>A0ABS0UEJ2_9PSED</name>
<evidence type="ECO:0000313" key="2">
    <source>
        <dbReference type="Proteomes" id="UP000648914"/>
    </source>
</evidence>
<evidence type="ECO:0000313" key="1">
    <source>
        <dbReference type="EMBL" id="MBI6564005.1"/>
    </source>
</evidence>
<protein>
    <submittedName>
        <fullName evidence="1">Uncharacterized protein</fullName>
    </submittedName>
</protein>
<accession>A0ABS0UEJ2</accession>
<comment type="caution">
    <text evidence="1">The sequence shown here is derived from an EMBL/GenBank/DDBJ whole genome shotgun (WGS) entry which is preliminary data.</text>
</comment>
<gene>
    <name evidence="1" type="ORF">YA0852_07845</name>
</gene>
<proteinExistence type="predicted"/>
<dbReference type="Proteomes" id="UP000648914">
    <property type="component" value="Unassembled WGS sequence"/>
</dbReference>
<reference evidence="1 2" key="1">
    <citation type="submission" date="2020-12" db="EMBL/GenBank/DDBJ databases">
        <title>Comparative genomic insights into the epidemiology and virulence of plant pathogenic Pseudomonads from Turkey.</title>
        <authorList>
            <person name="Dillon M."/>
            <person name="Ruiz-Bedoya T."/>
            <person name="Bendalovic-Torma C."/>
            <person name="Guttman K.M."/>
            <person name="Kwak H."/>
            <person name="Middleton M.A."/>
            <person name="Wang P.W."/>
            <person name="Horuz S."/>
            <person name="Aysan Y."/>
            <person name="Guttman D.S."/>
        </authorList>
    </citation>
    <scope>NUCLEOTIDE SEQUENCE [LARGE SCALE GENOMIC DNA]</scope>
    <source>
        <strain evidence="1 2">S5_IA_2b</strain>
    </source>
</reference>
<keyword evidence="2" id="KW-1185">Reference proteome</keyword>
<sequence length="72" mass="8026">MQPGFDDAVIVTKTLDDPDGFGRNGVEAAQRSKHQYGYRKAAANRFIKTAQHCEFTLSDIQASPQNSEKIVR</sequence>